<dbReference type="EMBL" id="CP163439">
    <property type="protein sequence ID" value="XDQ35952.1"/>
    <property type="molecule type" value="Genomic_DNA"/>
</dbReference>
<dbReference type="InterPro" id="IPR029787">
    <property type="entry name" value="Nucleotide_cyclase"/>
</dbReference>
<reference evidence="1" key="1">
    <citation type="submission" date="2024-07" db="EMBL/GenBank/DDBJ databases">
        <authorList>
            <person name="Yu S.T."/>
        </authorList>
    </citation>
    <scope>NUCLEOTIDE SEQUENCE</scope>
    <source>
        <strain evidence="1">R28</strain>
    </source>
</reference>
<sequence>MGLKSEIDEALTEVVGHTWKQRDGRTVPGTKNIVLRDGAVNLEAVYLYSDMRESTRLAREFHPTVAAKVVRAFLNCAVRVIRNHDGHIRSFDGDRVMAIYIGERARTRAAISALKIKWAVDNCARPVLANRFPQLAEKDFVLSHGTGIASGKAFLARAGVRDNNDLISIGRAPNVAAKLSDVKRPPYRTYVTENVYKKMAADGKTSSDGKNMWSEEMREVGGEQIKVYRSSWGWVVS</sequence>
<dbReference type="Gene3D" id="3.30.70.1230">
    <property type="entry name" value="Nucleotide cyclase"/>
    <property type="match status" value="1"/>
</dbReference>
<dbReference type="SUPFAM" id="SSF55073">
    <property type="entry name" value="Nucleotide cyclase"/>
    <property type="match status" value="1"/>
</dbReference>
<proteinExistence type="predicted"/>
<dbReference type="AlphaFoldDB" id="A0AB39PYP7"/>
<dbReference type="RefSeq" id="WP_369170473.1">
    <property type="nucleotide sequence ID" value="NZ_CP163439.1"/>
</dbReference>
<protein>
    <submittedName>
        <fullName evidence="1">Adenylate/guanylate cyclase domain-containing protein</fullName>
    </submittedName>
</protein>
<accession>A0AB39PYP7</accession>
<name>A0AB39PYP7_9ACTN</name>
<evidence type="ECO:0000313" key="1">
    <source>
        <dbReference type="EMBL" id="XDQ35952.1"/>
    </source>
</evidence>
<organism evidence="1">
    <name type="scientific">Streptomyces sp. R28</name>
    <dbReference type="NCBI Taxonomy" id="3238628"/>
    <lineage>
        <taxon>Bacteria</taxon>
        <taxon>Bacillati</taxon>
        <taxon>Actinomycetota</taxon>
        <taxon>Actinomycetes</taxon>
        <taxon>Kitasatosporales</taxon>
        <taxon>Streptomycetaceae</taxon>
        <taxon>Streptomyces</taxon>
    </lineage>
</organism>
<gene>
    <name evidence="1" type="ORF">AB5J49_22845</name>
</gene>